<dbReference type="EMBL" id="KN838556">
    <property type="protein sequence ID" value="KIK05987.1"/>
    <property type="molecule type" value="Genomic_DNA"/>
</dbReference>
<gene>
    <name evidence="2" type="ORF">K443DRAFT_319133</name>
</gene>
<dbReference type="Proteomes" id="UP000054477">
    <property type="component" value="Unassembled WGS sequence"/>
</dbReference>
<accession>A0A0C9Y725</accession>
<evidence type="ECO:0000313" key="2">
    <source>
        <dbReference type="EMBL" id="KIK05987.1"/>
    </source>
</evidence>
<reference evidence="3" key="2">
    <citation type="submission" date="2015-01" db="EMBL/GenBank/DDBJ databases">
        <title>Evolutionary Origins and Diversification of the Mycorrhizal Mutualists.</title>
        <authorList>
            <consortium name="DOE Joint Genome Institute"/>
            <consortium name="Mycorrhizal Genomics Consortium"/>
            <person name="Kohler A."/>
            <person name="Kuo A."/>
            <person name="Nagy L.G."/>
            <person name="Floudas D."/>
            <person name="Copeland A."/>
            <person name="Barry K.W."/>
            <person name="Cichocki N."/>
            <person name="Veneault-Fourrey C."/>
            <person name="LaButti K."/>
            <person name="Lindquist E.A."/>
            <person name="Lipzen A."/>
            <person name="Lundell T."/>
            <person name="Morin E."/>
            <person name="Murat C."/>
            <person name="Riley R."/>
            <person name="Ohm R."/>
            <person name="Sun H."/>
            <person name="Tunlid A."/>
            <person name="Henrissat B."/>
            <person name="Grigoriev I.V."/>
            <person name="Hibbett D.S."/>
            <person name="Martin F."/>
        </authorList>
    </citation>
    <scope>NUCLEOTIDE SEQUENCE [LARGE SCALE GENOMIC DNA]</scope>
    <source>
        <strain evidence="3">LaAM-08-1</strain>
    </source>
</reference>
<feature type="region of interest" description="Disordered" evidence="1">
    <location>
        <begin position="1"/>
        <end position="55"/>
    </location>
</feature>
<sequence length="101" mass="11528">MVKSRQDYKSHKTGKSICPKTAIQAPRQPTPHPNSSQPHKYLQHKGTPQCPRVRGNSPVHLLRGIDFVGLPSRVGVFVEGGLRRRGKWWLWKNLGWRKNLG</sequence>
<dbReference type="HOGENOM" id="CLU_2292144_0_0_1"/>
<evidence type="ECO:0000313" key="3">
    <source>
        <dbReference type="Proteomes" id="UP000054477"/>
    </source>
</evidence>
<evidence type="ECO:0000256" key="1">
    <source>
        <dbReference type="SAM" id="MobiDB-lite"/>
    </source>
</evidence>
<dbReference type="OrthoDB" id="3121081at2759"/>
<protein>
    <submittedName>
        <fullName evidence="2">Unplaced genomic scaffold K443scaffold_21, whole genome shotgun sequence</fullName>
    </submittedName>
</protein>
<keyword evidence="3" id="KW-1185">Reference proteome</keyword>
<proteinExistence type="predicted"/>
<organism evidence="2 3">
    <name type="scientific">Laccaria amethystina LaAM-08-1</name>
    <dbReference type="NCBI Taxonomy" id="1095629"/>
    <lineage>
        <taxon>Eukaryota</taxon>
        <taxon>Fungi</taxon>
        <taxon>Dikarya</taxon>
        <taxon>Basidiomycota</taxon>
        <taxon>Agaricomycotina</taxon>
        <taxon>Agaricomycetes</taxon>
        <taxon>Agaricomycetidae</taxon>
        <taxon>Agaricales</taxon>
        <taxon>Agaricineae</taxon>
        <taxon>Hydnangiaceae</taxon>
        <taxon>Laccaria</taxon>
    </lineage>
</organism>
<name>A0A0C9Y725_9AGAR</name>
<reference evidence="2 3" key="1">
    <citation type="submission" date="2014-04" db="EMBL/GenBank/DDBJ databases">
        <authorList>
            <consortium name="DOE Joint Genome Institute"/>
            <person name="Kuo A."/>
            <person name="Kohler A."/>
            <person name="Nagy L.G."/>
            <person name="Floudas D."/>
            <person name="Copeland A."/>
            <person name="Barry K.W."/>
            <person name="Cichocki N."/>
            <person name="Veneault-Fourrey C."/>
            <person name="LaButti K."/>
            <person name="Lindquist E.A."/>
            <person name="Lipzen A."/>
            <person name="Lundell T."/>
            <person name="Morin E."/>
            <person name="Murat C."/>
            <person name="Sun H."/>
            <person name="Tunlid A."/>
            <person name="Henrissat B."/>
            <person name="Grigoriev I.V."/>
            <person name="Hibbett D.S."/>
            <person name="Martin F."/>
            <person name="Nordberg H.P."/>
            <person name="Cantor M.N."/>
            <person name="Hua S.X."/>
        </authorList>
    </citation>
    <scope>NUCLEOTIDE SEQUENCE [LARGE SCALE GENOMIC DNA]</scope>
    <source>
        <strain evidence="2 3">LaAM-08-1</strain>
    </source>
</reference>
<feature type="compositionally biased region" description="Basic and acidic residues" evidence="1">
    <location>
        <begin position="1"/>
        <end position="10"/>
    </location>
</feature>
<dbReference type="AlphaFoldDB" id="A0A0C9Y725"/>